<dbReference type="InterPro" id="IPR036388">
    <property type="entry name" value="WH-like_DNA-bd_sf"/>
</dbReference>
<evidence type="ECO:0000256" key="6">
    <source>
        <dbReference type="ARBA" id="ARBA00023163"/>
    </source>
</evidence>
<dbReference type="AlphaFoldDB" id="A0A6N7LQ86"/>
<accession>A0A6N7LQ86</accession>
<keyword evidence="4" id="KW-0805">Transcription regulation</keyword>
<reference evidence="8 9" key="1">
    <citation type="journal article" date="2013" name="Genome Biol.">
        <title>Comparative genomics of the core and accessory genomes of 48 Sinorhizobium strains comprising five genospecies.</title>
        <authorList>
            <person name="Sugawara M."/>
            <person name="Epstein B."/>
            <person name="Badgley B.D."/>
            <person name="Unno T."/>
            <person name="Xu L."/>
            <person name="Reese J."/>
            <person name="Gyaneshwar P."/>
            <person name="Denny R."/>
            <person name="Mudge J."/>
            <person name="Bharti A.K."/>
            <person name="Farmer A.D."/>
            <person name="May G.D."/>
            <person name="Woodward J.E."/>
            <person name="Medigue C."/>
            <person name="Vallenet D."/>
            <person name="Lajus A."/>
            <person name="Rouy Z."/>
            <person name="Martinez-Vaz B."/>
            <person name="Tiffin P."/>
            <person name="Young N.D."/>
            <person name="Sadowsky M.J."/>
        </authorList>
    </citation>
    <scope>NUCLEOTIDE SEQUENCE [LARGE SCALE GENOMIC DNA]</scope>
    <source>
        <strain evidence="8 9">USDA4894</strain>
    </source>
</reference>
<evidence type="ECO:0000256" key="3">
    <source>
        <dbReference type="ARBA" id="ARBA00022491"/>
    </source>
</evidence>
<evidence type="ECO:0000256" key="4">
    <source>
        <dbReference type="ARBA" id="ARBA00023015"/>
    </source>
</evidence>
<dbReference type="Pfam" id="PF03466">
    <property type="entry name" value="LysR_substrate"/>
    <property type="match status" value="1"/>
</dbReference>
<sequence>MRFKGLDLNLLVALDALMTERSVTVAARSVKLSQPAMSSALARLRTYFGDELFTMQGRELIPTPRAEALAPAVRDALQHIQFSIISWDMFNPAASQRRFRIILSDFMLLVFFEKVVKRVAREAPGVGFELLFLDGDPNELLRRGELDFLIMPELYMSNEHPKAELFDETLVCVGCPENQQLTRQLSLEGYVSMGHVAGTFGWTLKPPIEESLLLEHRLQRRIEVAAPGFSSLPSLLSGTDRIATIPFRLARYFAKTMPLQIVELPLQIPAFTMAVQWPALHNKDQASIWMREILLQEAAPTAAPNSTAGSLEPKQT</sequence>
<dbReference type="PRINTS" id="PR00039">
    <property type="entry name" value="HTHLYSR"/>
</dbReference>
<gene>
    <name evidence="8" type="ORF">GHK62_30175</name>
</gene>
<dbReference type="PROSITE" id="PS50931">
    <property type="entry name" value="HTH_LYSR"/>
    <property type="match status" value="1"/>
</dbReference>
<evidence type="ECO:0000256" key="2">
    <source>
        <dbReference type="ARBA" id="ARBA00022458"/>
    </source>
</evidence>
<dbReference type="PANTHER" id="PTHR30118:SF6">
    <property type="entry name" value="HTH-TYPE TRANSCRIPTIONAL REGULATOR LEUO"/>
    <property type="match status" value="1"/>
</dbReference>
<dbReference type="GO" id="GO:0003677">
    <property type="term" value="F:DNA binding"/>
    <property type="evidence" value="ECO:0007669"/>
    <property type="project" value="UniProtKB-KW"/>
</dbReference>
<protein>
    <submittedName>
        <fullName evidence="8">LysR family transcriptional regulator</fullName>
    </submittedName>
</protein>
<dbReference type="RefSeq" id="WP_153442621.1">
    <property type="nucleotide sequence ID" value="NZ_JACIGA010000016.1"/>
</dbReference>
<dbReference type="InterPro" id="IPR036390">
    <property type="entry name" value="WH_DNA-bd_sf"/>
</dbReference>
<keyword evidence="2" id="KW-0536">Nodulation</keyword>
<feature type="domain" description="HTH lysR-type" evidence="7">
    <location>
        <begin position="6"/>
        <end position="63"/>
    </location>
</feature>
<dbReference type="InterPro" id="IPR050389">
    <property type="entry name" value="LysR-type_TF"/>
</dbReference>
<dbReference type="Proteomes" id="UP000439983">
    <property type="component" value="Unassembled WGS sequence"/>
</dbReference>
<evidence type="ECO:0000313" key="9">
    <source>
        <dbReference type="Proteomes" id="UP000439983"/>
    </source>
</evidence>
<dbReference type="GO" id="GO:0003700">
    <property type="term" value="F:DNA-binding transcription factor activity"/>
    <property type="evidence" value="ECO:0007669"/>
    <property type="project" value="InterPro"/>
</dbReference>
<dbReference type="SUPFAM" id="SSF53850">
    <property type="entry name" value="Periplasmic binding protein-like II"/>
    <property type="match status" value="1"/>
</dbReference>
<keyword evidence="5" id="KW-0238">DNA-binding</keyword>
<proteinExistence type="inferred from homology"/>
<dbReference type="InterPro" id="IPR037416">
    <property type="entry name" value="NodD_PBP2"/>
</dbReference>
<keyword evidence="9" id="KW-1185">Reference proteome</keyword>
<dbReference type="PANTHER" id="PTHR30118">
    <property type="entry name" value="HTH-TYPE TRANSCRIPTIONAL REGULATOR LEUO-RELATED"/>
    <property type="match status" value="1"/>
</dbReference>
<evidence type="ECO:0000313" key="8">
    <source>
        <dbReference type="EMBL" id="MQX18855.1"/>
    </source>
</evidence>
<dbReference type="Gene3D" id="1.10.10.10">
    <property type="entry name" value="Winged helix-like DNA-binding domain superfamily/Winged helix DNA-binding domain"/>
    <property type="match status" value="1"/>
</dbReference>
<comment type="caution">
    <text evidence="8">The sequence shown here is derived from an EMBL/GenBank/DDBJ whole genome shotgun (WGS) entry which is preliminary data.</text>
</comment>
<organism evidence="8 9">
    <name type="scientific">Sinorhizobium terangae</name>
    <dbReference type="NCBI Taxonomy" id="110322"/>
    <lineage>
        <taxon>Bacteria</taxon>
        <taxon>Pseudomonadati</taxon>
        <taxon>Pseudomonadota</taxon>
        <taxon>Alphaproteobacteria</taxon>
        <taxon>Hyphomicrobiales</taxon>
        <taxon>Rhizobiaceae</taxon>
        <taxon>Sinorhizobium/Ensifer group</taxon>
        <taxon>Sinorhizobium</taxon>
    </lineage>
</organism>
<dbReference type="Gene3D" id="3.40.190.10">
    <property type="entry name" value="Periplasmic binding protein-like II"/>
    <property type="match status" value="2"/>
</dbReference>
<keyword evidence="6" id="KW-0804">Transcription</keyword>
<dbReference type="EMBL" id="WITC01000126">
    <property type="protein sequence ID" value="MQX18855.1"/>
    <property type="molecule type" value="Genomic_DNA"/>
</dbReference>
<dbReference type="InterPro" id="IPR000847">
    <property type="entry name" value="LysR_HTH_N"/>
</dbReference>
<keyword evidence="3" id="KW-0678">Repressor</keyword>
<dbReference type="OrthoDB" id="8339333at2"/>
<dbReference type="CDD" id="cd08462">
    <property type="entry name" value="PBP2_NodD"/>
    <property type="match status" value="1"/>
</dbReference>
<name>A0A6N7LQ86_SINTE</name>
<evidence type="ECO:0000256" key="5">
    <source>
        <dbReference type="ARBA" id="ARBA00023125"/>
    </source>
</evidence>
<dbReference type="SUPFAM" id="SSF46785">
    <property type="entry name" value="Winged helix' DNA-binding domain"/>
    <property type="match status" value="1"/>
</dbReference>
<dbReference type="InterPro" id="IPR005119">
    <property type="entry name" value="LysR_subst-bd"/>
</dbReference>
<evidence type="ECO:0000259" key="7">
    <source>
        <dbReference type="PROSITE" id="PS50931"/>
    </source>
</evidence>
<comment type="similarity">
    <text evidence="1">Belongs to the LysR transcriptional regulatory family.</text>
</comment>
<dbReference type="Pfam" id="PF00126">
    <property type="entry name" value="HTH_1"/>
    <property type="match status" value="1"/>
</dbReference>
<evidence type="ECO:0000256" key="1">
    <source>
        <dbReference type="ARBA" id="ARBA00009437"/>
    </source>
</evidence>